<comment type="caution">
    <text evidence="8">The sequence shown here is derived from an EMBL/GenBank/DDBJ whole genome shotgun (WGS) entry which is preliminary data.</text>
</comment>
<keyword evidence="3" id="KW-0479">Metal-binding</keyword>
<dbReference type="InterPro" id="IPR013766">
    <property type="entry name" value="Thioredoxin_domain"/>
</dbReference>
<evidence type="ECO:0000256" key="1">
    <source>
        <dbReference type="ARBA" id="ARBA00010996"/>
    </source>
</evidence>
<evidence type="ECO:0000313" key="8">
    <source>
        <dbReference type="EMBL" id="MCS0493989.1"/>
    </source>
</evidence>
<dbReference type="Gene3D" id="3.40.30.10">
    <property type="entry name" value="Glutaredoxin"/>
    <property type="match status" value="1"/>
</dbReference>
<evidence type="ECO:0000256" key="3">
    <source>
        <dbReference type="PIRSR" id="PIRSR603782-1"/>
    </source>
</evidence>
<dbReference type="InterPro" id="IPR003782">
    <property type="entry name" value="SCO1/SenC"/>
</dbReference>
<feature type="binding site" evidence="3">
    <location>
        <position position="86"/>
    </location>
    <ligand>
        <name>Cu cation</name>
        <dbReference type="ChEBI" id="CHEBI:23378"/>
    </ligand>
</feature>
<feature type="domain" description="Thioredoxin" evidence="7">
    <location>
        <begin position="46"/>
        <end position="215"/>
    </location>
</feature>
<keyword evidence="6" id="KW-0732">Signal</keyword>
<dbReference type="PANTHER" id="PTHR12151">
    <property type="entry name" value="ELECTRON TRANSPORT PROTIN SCO1/SENC FAMILY MEMBER"/>
    <property type="match status" value="1"/>
</dbReference>
<gene>
    <name evidence="8" type="ORF">NVS89_02690</name>
</gene>
<accession>A0A9X2T414</accession>
<keyword evidence="5" id="KW-0472">Membrane</keyword>
<dbReference type="PANTHER" id="PTHR12151:SF8">
    <property type="entry name" value="THIOREDOXIN DOMAIN-CONTAINING PROTEIN"/>
    <property type="match status" value="1"/>
</dbReference>
<dbReference type="InterPro" id="IPR036249">
    <property type="entry name" value="Thioredoxin-like_sf"/>
</dbReference>
<organism evidence="8 9">
    <name type="scientific">Ancylobacter mangrovi</name>
    <dbReference type="NCBI Taxonomy" id="2972472"/>
    <lineage>
        <taxon>Bacteria</taxon>
        <taxon>Pseudomonadati</taxon>
        <taxon>Pseudomonadota</taxon>
        <taxon>Alphaproteobacteria</taxon>
        <taxon>Hyphomicrobiales</taxon>
        <taxon>Xanthobacteraceae</taxon>
        <taxon>Ancylobacter</taxon>
    </lineage>
</organism>
<feature type="binding site" evidence="3">
    <location>
        <position position="90"/>
    </location>
    <ligand>
        <name>Cu cation</name>
        <dbReference type="ChEBI" id="CHEBI:23378"/>
    </ligand>
</feature>
<comment type="similarity">
    <text evidence="1">Belongs to the SCO1/2 family.</text>
</comment>
<feature type="transmembrane region" description="Helical" evidence="5">
    <location>
        <begin position="245"/>
        <end position="267"/>
    </location>
</feature>
<keyword evidence="2 3" id="KW-0186">Copper</keyword>
<dbReference type="EMBL" id="JANTHZ010000001">
    <property type="protein sequence ID" value="MCS0493989.1"/>
    <property type="molecule type" value="Genomic_DNA"/>
</dbReference>
<sequence length="278" mass="29608">MKDLAIANVAVRHLVAAMLPLMLLLMMPGFAHAQAFDPFNEAGIDQHPGAQIPLDLAFRDTDGSPVTLAEIGKGKPILLAPVLHHCPNICGVTLGGLAQAIRSQEYKAGSDFTVVAFGIDPKEGPDAAQTSVDALHAGFPDLPDRAIHGLTGREENIARVTKALGYRYAWDPRIGQYAHVAAVAVLTPDGRLARWLYGVSPEPTDLKLALTEAGEGKLGTWGDQLLLLCYHYDPKTGRYGSMISWMLRVGGGATVVLGAGFIGVALLRERRSGTRGKG</sequence>
<dbReference type="Proteomes" id="UP001151088">
    <property type="component" value="Unassembled WGS sequence"/>
</dbReference>
<name>A0A9X2T414_9HYPH</name>
<dbReference type="RefSeq" id="WP_258730939.1">
    <property type="nucleotide sequence ID" value="NZ_JANTHZ010000001.1"/>
</dbReference>
<evidence type="ECO:0000259" key="7">
    <source>
        <dbReference type="PROSITE" id="PS51352"/>
    </source>
</evidence>
<keyword evidence="9" id="KW-1185">Reference proteome</keyword>
<feature type="binding site" evidence="3">
    <location>
        <position position="179"/>
    </location>
    <ligand>
        <name>Cu cation</name>
        <dbReference type="ChEBI" id="CHEBI:23378"/>
    </ligand>
</feature>
<evidence type="ECO:0000256" key="4">
    <source>
        <dbReference type="PIRSR" id="PIRSR603782-2"/>
    </source>
</evidence>
<reference evidence="8" key="1">
    <citation type="submission" date="2022-08" db="EMBL/GenBank/DDBJ databases">
        <authorList>
            <person name="Li F."/>
        </authorList>
    </citation>
    <scope>NUCLEOTIDE SEQUENCE</scope>
    <source>
        <strain evidence="8">MQZ15Z-1</strain>
    </source>
</reference>
<evidence type="ECO:0000256" key="6">
    <source>
        <dbReference type="SAM" id="SignalP"/>
    </source>
</evidence>
<keyword evidence="5" id="KW-1133">Transmembrane helix</keyword>
<dbReference type="AlphaFoldDB" id="A0A9X2T414"/>
<dbReference type="CDD" id="cd02968">
    <property type="entry name" value="SCO"/>
    <property type="match status" value="1"/>
</dbReference>
<dbReference type="SUPFAM" id="SSF52833">
    <property type="entry name" value="Thioredoxin-like"/>
    <property type="match status" value="1"/>
</dbReference>
<feature type="chain" id="PRO_5040843499" evidence="6">
    <location>
        <begin position="34"/>
        <end position="278"/>
    </location>
</feature>
<dbReference type="PROSITE" id="PS51352">
    <property type="entry name" value="THIOREDOXIN_2"/>
    <property type="match status" value="1"/>
</dbReference>
<feature type="signal peptide" evidence="6">
    <location>
        <begin position="1"/>
        <end position="33"/>
    </location>
</feature>
<keyword evidence="4" id="KW-1015">Disulfide bond</keyword>
<protein>
    <submittedName>
        <fullName evidence="8">SCO family protein</fullName>
    </submittedName>
</protein>
<evidence type="ECO:0000256" key="2">
    <source>
        <dbReference type="ARBA" id="ARBA00023008"/>
    </source>
</evidence>
<feature type="disulfide bond" description="Redox-active" evidence="4">
    <location>
        <begin position="86"/>
        <end position="90"/>
    </location>
</feature>
<proteinExistence type="inferred from homology"/>
<dbReference type="GO" id="GO:0046872">
    <property type="term" value="F:metal ion binding"/>
    <property type="evidence" value="ECO:0007669"/>
    <property type="project" value="UniProtKB-KW"/>
</dbReference>
<dbReference type="Pfam" id="PF02630">
    <property type="entry name" value="SCO1-SenC"/>
    <property type="match status" value="1"/>
</dbReference>
<evidence type="ECO:0000256" key="5">
    <source>
        <dbReference type="SAM" id="Phobius"/>
    </source>
</evidence>
<keyword evidence="5" id="KW-0812">Transmembrane</keyword>
<evidence type="ECO:0000313" key="9">
    <source>
        <dbReference type="Proteomes" id="UP001151088"/>
    </source>
</evidence>